<dbReference type="InterPro" id="IPR016031">
    <property type="entry name" value="Trp_RNA-bd_attenuator-like_dom"/>
</dbReference>
<keyword evidence="4" id="KW-1185">Reference proteome</keyword>
<sequence length="373" mass="39680">MSNNQAQYFPSSRAISLLLPSNTPPINTQHYPPPPTADPHNSLGNSYSPAPQPQPQPSPQQHFAPPPDTNRFSYSAAPQPIQTQFVSPPASPPPPAGNIGAQEYEPSPVSPQQQSLPYYPEPARPALNTSLTTNLPGGAPPQAHFVGAGATVDDVGTFNGGSYRISHRDTNTILTLQLAMGCPLTVKPGAMIAMSPTITLQGTVKFSFKKLVAGGHMAQSTYTGPGELLLAPASLGDITNIRLTGEETWNVGKDAFLACTQGVVKDYKAQGLSKAMFSGEGFFVYKVSGIGILWISSLGAIIRKDLQPGEKYIIDNGHLVAWNAKYVLERIASGGIISNLSANEGLVCNTVFMQTRNPVEFATWLATEGRVKG</sequence>
<dbReference type="Gene3D" id="3.60.160.10">
    <property type="entry name" value="Mitochondrial biogenesis AIM24"/>
    <property type="match status" value="1"/>
</dbReference>
<gene>
    <name evidence="3" type="ORF">AWRI4233_LOCUS2961</name>
</gene>
<dbReference type="GO" id="GO:0005739">
    <property type="term" value="C:mitochondrion"/>
    <property type="evidence" value="ECO:0007669"/>
    <property type="project" value="UniProtKB-SubCell"/>
</dbReference>
<accession>A0A9N8PDS0</accession>
<keyword evidence="1" id="KW-0496">Mitochondrion</keyword>
<reference evidence="3" key="1">
    <citation type="submission" date="2020-06" db="EMBL/GenBank/DDBJ databases">
        <authorList>
            <person name="Onetto C."/>
        </authorList>
    </citation>
    <scope>NUCLEOTIDE SEQUENCE</scope>
</reference>
<dbReference type="InterPro" id="IPR002838">
    <property type="entry name" value="AIM24"/>
</dbReference>
<dbReference type="PANTHER" id="PTHR31801">
    <property type="entry name" value="ALTERED INHERITANCE OF MITOCHONDRIA PROTEIN 24, MITOCHONDRIAL"/>
    <property type="match status" value="1"/>
</dbReference>
<dbReference type="PANTHER" id="PTHR31801:SF0">
    <property type="entry name" value="ALTERED INHERITANCE OF MITOCHONDRIA PROTEIN 24, MITOCHONDRIAL"/>
    <property type="match status" value="1"/>
</dbReference>
<feature type="compositionally biased region" description="Low complexity" evidence="2">
    <location>
        <begin position="103"/>
        <end position="115"/>
    </location>
</feature>
<dbReference type="AlphaFoldDB" id="A0A9N8PDS0"/>
<evidence type="ECO:0000313" key="4">
    <source>
        <dbReference type="Proteomes" id="UP000714618"/>
    </source>
</evidence>
<feature type="region of interest" description="Disordered" evidence="2">
    <location>
        <begin position="15"/>
        <end position="115"/>
    </location>
</feature>
<dbReference type="Pfam" id="PF01987">
    <property type="entry name" value="AIM24"/>
    <property type="match status" value="1"/>
</dbReference>
<dbReference type="EMBL" id="CAIJEO010000004">
    <property type="protein sequence ID" value="CAD0090963.1"/>
    <property type="molecule type" value="Genomic_DNA"/>
</dbReference>
<dbReference type="Proteomes" id="UP000714618">
    <property type="component" value="Unassembled WGS sequence"/>
</dbReference>
<protein>
    <recommendedName>
        <fullName evidence="1">Altered inheritance of mitochondria protein 24, mitochondrial</fullName>
    </recommendedName>
</protein>
<comment type="subcellular location">
    <subcellularLocation>
        <location evidence="1">Mitochondrion</location>
    </subcellularLocation>
</comment>
<dbReference type="SUPFAM" id="SSF51219">
    <property type="entry name" value="TRAP-like"/>
    <property type="match status" value="1"/>
</dbReference>
<organism evidence="3 4">
    <name type="scientific">Aureobasidium mustum</name>
    <dbReference type="NCBI Taxonomy" id="2773714"/>
    <lineage>
        <taxon>Eukaryota</taxon>
        <taxon>Fungi</taxon>
        <taxon>Dikarya</taxon>
        <taxon>Ascomycota</taxon>
        <taxon>Pezizomycotina</taxon>
        <taxon>Dothideomycetes</taxon>
        <taxon>Dothideomycetidae</taxon>
        <taxon>Dothideales</taxon>
        <taxon>Saccotheciaceae</taxon>
        <taxon>Aureobasidium</taxon>
    </lineage>
</organism>
<feature type="compositionally biased region" description="Pro residues" evidence="2">
    <location>
        <begin position="50"/>
        <end position="68"/>
    </location>
</feature>
<comment type="similarity">
    <text evidence="1">Belongs to the AIM24 family.</text>
</comment>
<evidence type="ECO:0000256" key="2">
    <source>
        <dbReference type="SAM" id="MobiDB-lite"/>
    </source>
</evidence>
<dbReference type="InterPro" id="IPR036983">
    <property type="entry name" value="AIM24_sf"/>
</dbReference>
<evidence type="ECO:0000313" key="3">
    <source>
        <dbReference type="EMBL" id="CAD0090963.1"/>
    </source>
</evidence>
<name>A0A9N8PDS0_9PEZI</name>
<proteinExistence type="inferred from homology"/>
<dbReference type="OrthoDB" id="1705416at2759"/>
<evidence type="ECO:0000256" key="1">
    <source>
        <dbReference type="RuleBase" id="RU363045"/>
    </source>
</evidence>
<feature type="compositionally biased region" description="Polar residues" evidence="2">
    <location>
        <begin position="15"/>
        <end position="30"/>
    </location>
</feature>
<comment type="caution">
    <text evidence="3">The sequence shown here is derived from an EMBL/GenBank/DDBJ whole genome shotgun (WGS) entry which is preliminary data.</text>
</comment>